<sequence length="146" mass="16936">MPAILLENVFNPWDEIQRYQNDFLQSGHYGATASFVGTMRDFNINESVTHMTLEHYPAMTQSFLDKLCLQCNDKFELDDSLIIHRFGKICPNEPIVLTAAWSAHRAPAFDACRFLMEELKAHAPFWKKEVTSEGERWVHDELRSSE</sequence>
<organism evidence="1">
    <name type="scientific">hydrothermal vent metagenome</name>
    <dbReference type="NCBI Taxonomy" id="652676"/>
    <lineage>
        <taxon>unclassified sequences</taxon>
        <taxon>metagenomes</taxon>
        <taxon>ecological metagenomes</taxon>
    </lineage>
</organism>
<proteinExistence type="predicted"/>
<dbReference type="Gene3D" id="3.90.1170.40">
    <property type="entry name" value="Molybdopterin biosynthesis MoaE subunit"/>
    <property type="match status" value="1"/>
</dbReference>
<dbReference type="InterPro" id="IPR003448">
    <property type="entry name" value="Mopterin_biosynth_MoaE"/>
</dbReference>
<accession>A0A3B0WDS1</accession>
<gene>
    <name evidence="1" type="ORF">MNBD_GAMMA06-102</name>
</gene>
<dbReference type="Pfam" id="PF02391">
    <property type="entry name" value="MoaE"/>
    <property type="match status" value="1"/>
</dbReference>
<dbReference type="AlphaFoldDB" id="A0A3B0WDS1"/>
<name>A0A3B0WDS1_9ZZZZ</name>
<dbReference type="GO" id="GO:0006777">
    <property type="term" value="P:Mo-molybdopterin cofactor biosynthetic process"/>
    <property type="evidence" value="ECO:0007669"/>
    <property type="project" value="InterPro"/>
</dbReference>
<keyword evidence="1" id="KW-0808">Transferase</keyword>
<evidence type="ECO:0000313" key="1">
    <source>
        <dbReference type="EMBL" id="VAW50560.1"/>
    </source>
</evidence>
<dbReference type="InterPro" id="IPR036563">
    <property type="entry name" value="MoaE_sf"/>
</dbReference>
<dbReference type="SUPFAM" id="SSF54690">
    <property type="entry name" value="Molybdopterin synthase subunit MoaE"/>
    <property type="match status" value="1"/>
</dbReference>
<dbReference type="EMBL" id="UOFD01000016">
    <property type="protein sequence ID" value="VAW50560.1"/>
    <property type="molecule type" value="Genomic_DNA"/>
</dbReference>
<dbReference type="CDD" id="cd00756">
    <property type="entry name" value="MoaE"/>
    <property type="match status" value="1"/>
</dbReference>
<reference evidence="1" key="1">
    <citation type="submission" date="2018-06" db="EMBL/GenBank/DDBJ databases">
        <authorList>
            <person name="Zhirakovskaya E."/>
        </authorList>
    </citation>
    <scope>NUCLEOTIDE SEQUENCE</scope>
</reference>
<dbReference type="GO" id="GO:0030366">
    <property type="term" value="F:molybdopterin synthase activity"/>
    <property type="evidence" value="ECO:0007669"/>
    <property type="project" value="UniProtKB-EC"/>
</dbReference>
<dbReference type="EC" id="2.8.1.12" evidence="1"/>
<dbReference type="PANTHER" id="PTHR23404">
    <property type="entry name" value="MOLYBDOPTERIN SYNTHASE RELATED"/>
    <property type="match status" value="1"/>
</dbReference>
<protein>
    <submittedName>
        <fullName evidence="1">Molybdopterin synthase catalytic subunit MoaE</fullName>
        <ecNumber evidence="1">2.8.1.12</ecNumber>
    </submittedName>
</protein>